<dbReference type="Pfam" id="PF00149">
    <property type="entry name" value="Metallophos"/>
    <property type="match status" value="1"/>
</dbReference>
<dbReference type="SUPFAM" id="SSF56300">
    <property type="entry name" value="Metallo-dependent phosphatases"/>
    <property type="match status" value="1"/>
</dbReference>
<dbReference type="InterPro" id="IPR047971">
    <property type="entry name" value="ExeM-like"/>
</dbReference>
<evidence type="ECO:0000256" key="1">
    <source>
        <dbReference type="ARBA" id="ARBA00022729"/>
    </source>
</evidence>
<evidence type="ECO:0000256" key="3">
    <source>
        <dbReference type="SAM" id="SignalP"/>
    </source>
</evidence>
<dbReference type="EC" id="3.1.3.5" evidence="5"/>
<dbReference type="SUPFAM" id="SSF55816">
    <property type="entry name" value="5'-nucleotidase (syn. UDP-sugar hydrolase), C-terminal domain"/>
    <property type="match status" value="1"/>
</dbReference>
<dbReference type="RefSeq" id="WP_179500626.1">
    <property type="nucleotide sequence ID" value="NZ_JACCAA010000001.1"/>
</dbReference>
<comment type="caution">
    <text evidence="5">The sequence shown here is derived from an EMBL/GenBank/DDBJ whole genome shotgun (WGS) entry which is preliminary data.</text>
</comment>
<feature type="signal peptide" evidence="3">
    <location>
        <begin position="1"/>
        <end position="34"/>
    </location>
</feature>
<sequence length="1760" mass="181868">MSSPSWRSMVRAAAAVSVGALVVSPLAIATTATAAVDGSGLVISEVYGGGGNSGAIYTHDFIELHNPTDTAIDLSNLTLQYRSATNTNAAGSVAPLSGSVPPGDHFVIQLASQADVGTPVPNVDLVGSSTLNLSGSNGQVFLADSATGIDPDGAGNTTITDERVVDFVGFGSAAIHEGANPAPAPGSSAASISRDPAGADSDDNGADFTISNPPTPGTQPTEPEPDPDPIAATISEIQGNGAITPLDGVPVTTTGVVTAAYPAGGFYGFYIQEPGSGAADLDLSSAPAARGVFVRQEQSAGAVTVQPGDHVQVSGTPGEFAGATQVNVAEATDIVTLDTPAEAPVATSTWPTSPEQRESLEGMLYRPAGAFTVTETYATMNYGEVGLAQGDTPLIQWTDAARPGSAEAEAVKADNARRGIVLDDGSSTGFAGKPDLTPAYLSNDEPVRVGAKATFDNDVIFTEGGSPSSPSYRFQPLSPVVGPENATSPATFENTRTDAPDEALINKAGTAEIKVASFNVLNYFTTLGDANDDNVGDAGCLAYNDNDGDGNNVRGGCDQRGAWDPEDLERQQAKIVSAINALDADVVGLMEIENSAALGEEADEATRTLVDALNAAAGSEVWAANPSSADLPPVSEQDVITNAIIYKIASVERTGEAHALGDLSAEGEAFGNAREPIAQAFTDKDGGEPFLFVVNHFKSKGSAGPNPGDEDTGDGQGASNGSRVLQAEALRDWLPGVEAETGTEAVLLAGDFNSYGQEDPLQVLYDAGYADVEQEFEIGKWSYSYQGLSGSLDHILANDAAVARSTGADIWNINAGESVALEYSRWNYWATDFHQDGPFRSSDHDPVVLGLKAGAVESDEVKLNLLGINDFHGRINSNTVKWAGTIEQLTEAAGDSRTILVGAGDLIGASEFASAIDEDQPTIDVLNALGLDASAVGNHEFDKGWGDLRDRVIGSEGARNAQWDYLGANVYAKGTTDPVLPEYASFEVDGVTVAVVGAVTETTSSLVSPDGITEIEFGNAASAVNRVANELSDGNVENGEADVIVASFHAGASKGAGSDYDAEVAKGGEFAEIANLDADVDVIFNGHTHQVYAWDAPVPGVQGRTRPLVQTGEYGANVGQVEVTVDRSTGAVSAYTAKNVARTSVADDELVAKYPRVAQVKGIVDDAITHAGEVGNEPVGEITADITTAYNGTTRDQRGEESTLGELVGNALRDGLPEGMTADIGIVNAGGGLRAELLFAGDTTKNPANTDGVVTYAEANAVLPFVNNVSLVKLKGADLKEALEQQWQPATNSRPVLNLGLSDNVRVTTDASMPRGERITSVIVDGEPLDLERVYTISTISFLASGGDNFSAFAKGEASDTGLVDRDLWINYLKTHKPISPDFARQQVNAPGMPAEVVAGDSVSFEFTGLDLNSLGSPTNEAVEVFLTGANGSTSVGTFPVSEGTAAVSFTAPSELVGSYTISARVAPSGTEVGLPVAEGPPAPVTLSATAEPVAYGNNGTVEVSVTPAETTGTVDLLDGDTVLASGTLADGSSWIEFDSTELEVGGNALTVRHTDGDVVSSAPVVVTVEKATATLAATVNNTRPAVGANRVVATATVTADGFVPTGFVVAYVDGKLAGAGELEDGSTRINLGTFGTLGVKEIELLYVGNDTTEQASDVTRVTVVKARTTTSVKITPSKVRASKTTPTATVRVTSWRQKVNGKVTVRISGFSKTVWLKNGRATVKLPKIAKAGRKLVVADYLGAAKFEPSRDSTQFTVRK</sequence>
<dbReference type="InterPro" id="IPR036691">
    <property type="entry name" value="Endo/exonu/phosph_ase_sf"/>
</dbReference>
<dbReference type="InterPro" id="IPR005135">
    <property type="entry name" value="Endo/exonuclease/phosphatase"/>
</dbReference>
<dbReference type="InterPro" id="IPR036907">
    <property type="entry name" value="5'-Nucleotdase_C_sf"/>
</dbReference>
<proteinExistence type="predicted"/>
<feature type="domain" description="LTD" evidence="4">
    <location>
        <begin position="24"/>
        <end position="172"/>
    </location>
</feature>
<dbReference type="PROSITE" id="PS51841">
    <property type="entry name" value="LTD"/>
    <property type="match status" value="1"/>
</dbReference>
<dbReference type="Pfam" id="PF00932">
    <property type="entry name" value="LTD"/>
    <property type="match status" value="1"/>
</dbReference>
<dbReference type="CDD" id="cd10283">
    <property type="entry name" value="MnuA_DNase1-like"/>
    <property type="match status" value="1"/>
</dbReference>
<dbReference type="EMBL" id="JACCAA010000001">
    <property type="protein sequence ID" value="NYG57333.1"/>
    <property type="molecule type" value="Genomic_DNA"/>
</dbReference>
<dbReference type="InterPro" id="IPR004843">
    <property type="entry name" value="Calcineurin-like_PHP"/>
</dbReference>
<feature type="region of interest" description="Disordered" evidence="2">
    <location>
        <begin position="701"/>
        <end position="720"/>
    </location>
</feature>
<feature type="chain" id="PRO_5030804675" evidence="3">
    <location>
        <begin position="35"/>
        <end position="1760"/>
    </location>
</feature>
<dbReference type="Proteomes" id="UP000540656">
    <property type="component" value="Unassembled WGS sequence"/>
</dbReference>
<dbReference type="InterPro" id="IPR001322">
    <property type="entry name" value="Lamin_tail_dom"/>
</dbReference>
<dbReference type="Gene3D" id="3.90.780.10">
    <property type="entry name" value="5'-Nucleotidase, C-terminal domain"/>
    <property type="match status" value="1"/>
</dbReference>
<dbReference type="GO" id="GO:0008253">
    <property type="term" value="F:5'-nucleotidase activity"/>
    <property type="evidence" value="ECO:0007669"/>
    <property type="project" value="UniProtKB-EC"/>
</dbReference>
<dbReference type="Gene3D" id="3.60.21.10">
    <property type="match status" value="1"/>
</dbReference>
<evidence type="ECO:0000256" key="2">
    <source>
        <dbReference type="SAM" id="MobiDB-lite"/>
    </source>
</evidence>
<accession>A0A7Y9RZ46</accession>
<evidence type="ECO:0000313" key="6">
    <source>
        <dbReference type="Proteomes" id="UP000540656"/>
    </source>
</evidence>
<dbReference type="PRINTS" id="PR01607">
    <property type="entry name" value="APYRASEFAMLY"/>
</dbReference>
<dbReference type="InterPro" id="IPR036415">
    <property type="entry name" value="Lamin_tail_dom_sf"/>
</dbReference>
<name>A0A7Y9RZ46_9ACTN</name>
<dbReference type="GO" id="GO:0009166">
    <property type="term" value="P:nucleotide catabolic process"/>
    <property type="evidence" value="ECO:0007669"/>
    <property type="project" value="InterPro"/>
</dbReference>
<organism evidence="5 6">
    <name type="scientific">Nocardioides daedukensis</name>
    <dbReference type="NCBI Taxonomy" id="634462"/>
    <lineage>
        <taxon>Bacteria</taxon>
        <taxon>Bacillati</taxon>
        <taxon>Actinomycetota</taxon>
        <taxon>Actinomycetes</taxon>
        <taxon>Propionibacteriales</taxon>
        <taxon>Nocardioidaceae</taxon>
        <taxon>Nocardioides</taxon>
    </lineage>
</organism>
<dbReference type="Pfam" id="PF02872">
    <property type="entry name" value="5_nucleotid_C"/>
    <property type="match status" value="1"/>
</dbReference>
<dbReference type="CDD" id="cd04486">
    <property type="entry name" value="YhcR_OBF_like"/>
    <property type="match status" value="1"/>
</dbReference>
<dbReference type="NCBIfam" id="NF033681">
    <property type="entry name" value="ExeM_NucH_DNase"/>
    <property type="match status" value="1"/>
</dbReference>
<dbReference type="Pfam" id="PF03372">
    <property type="entry name" value="Exo_endo_phos"/>
    <property type="match status" value="1"/>
</dbReference>
<keyword evidence="6" id="KW-1185">Reference proteome</keyword>
<dbReference type="InterPro" id="IPR029052">
    <property type="entry name" value="Metallo-depent_PP-like"/>
</dbReference>
<dbReference type="SUPFAM" id="SSF56219">
    <property type="entry name" value="DNase I-like"/>
    <property type="match status" value="1"/>
</dbReference>
<dbReference type="GO" id="GO:0030288">
    <property type="term" value="C:outer membrane-bounded periplasmic space"/>
    <property type="evidence" value="ECO:0007669"/>
    <property type="project" value="TreeGrafter"/>
</dbReference>
<feature type="region of interest" description="Disordered" evidence="2">
    <location>
        <begin position="176"/>
        <end position="231"/>
    </location>
</feature>
<dbReference type="PANTHER" id="PTHR11575:SF24">
    <property type="entry name" value="5'-NUCLEOTIDASE"/>
    <property type="match status" value="1"/>
</dbReference>
<gene>
    <name evidence="5" type="ORF">BJ980_000256</name>
</gene>
<evidence type="ECO:0000313" key="5">
    <source>
        <dbReference type="EMBL" id="NYG57333.1"/>
    </source>
</evidence>
<reference evidence="5 6" key="1">
    <citation type="submission" date="2020-07" db="EMBL/GenBank/DDBJ databases">
        <title>Sequencing the genomes of 1000 actinobacteria strains.</title>
        <authorList>
            <person name="Klenk H.-P."/>
        </authorList>
    </citation>
    <scope>NUCLEOTIDE SEQUENCE [LARGE SCALE GENOMIC DNA]</scope>
    <source>
        <strain evidence="5 6">DSM 23819</strain>
    </source>
</reference>
<dbReference type="SUPFAM" id="SSF74853">
    <property type="entry name" value="Lamin A/C globular tail domain"/>
    <property type="match status" value="1"/>
</dbReference>
<dbReference type="GO" id="GO:0008768">
    <property type="term" value="F:UDP-sugar diphosphatase activity"/>
    <property type="evidence" value="ECO:0007669"/>
    <property type="project" value="TreeGrafter"/>
</dbReference>
<protein>
    <submittedName>
        <fullName evidence="5">5'-nucleotidase</fullName>
        <ecNumber evidence="5">3.1.3.5</ecNumber>
    </submittedName>
</protein>
<feature type="compositionally biased region" description="Low complexity" evidence="2">
    <location>
        <begin position="178"/>
        <end position="191"/>
    </location>
</feature>
<evidence type="ECO:0000259" key="4">
    <source>
        <dbReference type="PROSITE" id="PS51841"/>
    </source>
</evidence>
<keyword evidence="1 3" id="KW-0732">Signal</keyword>
<dbReference type="InterPro" id="IPR008334">
    <property type="entry name" value="5'-Nucleotdase_C"/>
</dbReference>
<keyword evidence="5" id="KW-0378">Hydrolase</keyword>
<dbReference type="PANTHER" id="PTHR11575">
    <property type="entry name" value="5'-NUCLEOTIDASE-RELATED"/>
    <property type="match status" value="1"/>
</dbReference>
<dbReference type="InterPro" id="IPR006179">
    <property type="entry name" value="5_nucleotidase/apyrase"/>
</dbReference>
<dbReference type="Gene3D" id="3.60.10.10">
    <property type="entry name" value="Endonuclease/exonuclease/phosphatase"/>
    <property type="match status" value="1"/>
</dbReference>